<dbReference type="GO" id="GO:0009102">
    <property type="term" value="P:biotin biosynthetic process"/>
    <property type="evidence" value="ECO:0007669"/>
    <property type="project" value="TreeGrafter"/>
</dbReference>
<dbReference type="SUPFAM" id="SSF53383">
    <property type="entry name" value="PLP-dependent transferases"/>
    <property type="match status" value="1"/>
</dbReference>
<evidence type="ECO:0000313" key="3">
    <source>
        <dbReference type="EMBL" id="SIT51713.1"/>
    </source>
</evidence>
<keyword evidence="4" id="KW-1185">Reference proteome</keyword>
<dbReference type="InterPro" id="IPR015424">
    <property type="entry name" value="PyrdxlP-dep_Trfase"/>
</dbReference>
<evidence type="ECO:0000256" key="1">
    <source>
        <dbReference type="ARBA" id="ARBA00022576"/>
    </source>
</evidence>
<dbReference type="Pfam" id="PF00202">
    <property type="entry name" value="Aminotran_3"/>
    <property type="match status" value="1"/>
</dbReference>
<name>A0A1N7SW59_9BURK</name>
<dbReference type="InterPro" id="IPR015421">
    <property type="entry name" value="PyrdxlP-dep_Trfase_major"/>
</dbReference>
<comment type="caution">
    <text evidence="3">The sequence shown here is derived from an EMBL/GenBank/DDBJ whole genome shotgun (WGS) entry which is preliminary data.</text>
</comment>
<sequence length="113" mass="12190">MCTAVHLPKLKTQLTFDEVITGWGRLGPPFAAQYFNVTPDLLTMAKGTNNAAAPMGAVAASARIHHAIVNGAPAGIELFHGYTIEPDFSLISGRTAFRSMPYRRCGRRTASRS</sequence>
<dbReference type="PANTHER" id="PTHR42684:SF1">
    <property type="entry name" value="BETA-ALANINE--PYRUVATE AMINOTRANSFERASE"/>
    <property type="match status" value="1"/>
</dbReference>
<dbReference type="GO" id="GO:0004015">
    <property type="term" value="F:adenosylmethionine-8-amino-7-oxononanoate transaminase activity"/>
    <property type="evidence" value="ECO:0007669"/>
    <property type="project" value="TreeGrafter"/>
</dbReference>
<keyword evidence="1" id="KW-0032">Aminotransferase</keyword>
<protein>
    <submittedName>
        <fullName evidence="3">Uncharacterized protein</fullName>
    </submittedName>
</protein>
<evidence type="ECO:0000256" key="2">
    <source>
        <dbReference type="ARBA" id="ARBA00022679"/>
    </source>
</evidence>
<evidence type="ECO:0000313" key="4">
    <source>
        <dbReference type="Proteomes" id="UP000195569"/>
    </source>
</evidence>
<dbReference type="Gene3D" id="3.40.640.10">
    <property type="entry name" value="Type I PLP-dependent aspartate aminotransferase-like (Major domain)"/>
    <property type="match status" value="1"/>
</dbReference>
<keyword evidence="2" id="KW-0808">Transferase</keyword>
<dbReference type="PANTHER" id="PTHR42684">
    <property type="entry name" value="ADENOSYLMETHIONINE-8-AMINO-7-OXONONANOATE AMINOTRANSFERASE"/>
    <property type="match status" value="1"/>
</dbReference>
<proteinExistence type="predicted"/>
<dbReference type="EMBL" id="CYGY02000133">
    <property type="protein sequence ID" value="SIT51713.1"/>
    <property type="molecule type" value="Genomic_DNA"/>
</dbReference>
<dbReference type="InterPro" id="IPR005814">
    <property type="entry name" value="Aminotrans_3"/>
</dbReference>
<dbReference type="Proteomes" id="UP000195569">
    <property type="component" value="Unassembled WGS sequence"/>
</dbReference>
<gene>
    <name evidence="3" type="ORF">BN2476_1330007</name>
</gene>
<dbReference type="AlphaFoldDB" id="A0A1N7SW59"/>
<accession>A0A1N7SW59</accession>
<dbReference type="GO" id="GO:0030170">
    <property type="term" value="F:pyridoxal phosphate binding"/>
    <property type="evidence" value="ECO:0007669"/>
    <property type="project" value="InterPro"/>
</dbReference>
<reference evidence="3" key="1">
    <citation type="submission" date="2016-12" db="EMBL/GenBank/DDBJ databases">
        <authorList>
            <person name="Moulin L."/>
        </authorList>
    </citation>
    <scope>NUCLEOTIDE SEQUENCE [LARGE SCALE GENOMIC DNA]</scope>
    <source>
        <strain evidence="3">STM 7183</strain>
    </source>
</reference>
<organism evidence="3 4">
    <name type="scientific">Paraburkholderia piptadeniae</name>
    <dbReference type="NCBI Taxonomy" id="1701573"/>
    <lineage>
        <taxon>Bacteria</taxon>
        <taxon>Pseudomonadati</taxon>
        <taxon>Pseudomonadota</taxon>
        <taxon>Betaproteobacteria</taxon>
        <taxon>Burkholderiales</taxon>
        <taxon>Burkholderiaceae</taxon>
        <taxon>Paraburkholderia</taxon>
    </lineage>
</organism>